<protein>
    <submittedName>
        <fullName evidence="1">Uncharacterized protein</fullName>
    </submittedName>
</protein>
<dbReference type="AlphaFoldDB" id="A0AAW2IWJ4"/>
<reference evidence="1" key="1">
    <citation type="submission" date="2020-06" db="EMBL/GenBank/DDBJ databases">
        <authorList>
            <person name="Li T."/>
            <person name="Hu X."/>
            <person name="Zhang T."/>
            <person name="Song X."/>
            <person name="Zhang H."/>
            <person name="Dai N."/>
            <person name="Sheng W."/>
            <person name="Hou X."/>
            <person name="Wei L."/>
        </authorList>
    </citation>
    <scope>NUCLEOTIDE SEQUENCE</scope>
    <source>
        <strain evidence="1">G01</strain>
        <tissue evidence="1">Leaf</tissue>
    </source>
</reference>
<gene>
    <name evidence="1" type="ORF">Sangu_2729500</name>
</gene>
<reference evidence="1" key="2">
    <citation type="journal article" date="2024" name="Plant">
        <title>Genomic evolution and insights into agronomic trait innovations of Sesamum species.</title>
        <authorList>
            <person name="Miao H."/>
            <person name="Wang L."/>
            <person name="Qu L."/>
            <person name="Liu H."/>
            <person name="Sun Y."/>
            <person name="Le M."/>
            <person name="Wang Q."/>
            <person name="Wei S."/>
            <person name="Zheng Y."/>
            <person name="Lin W."/>
            <person name="Duan Y."/>
            <person name="Cao H."/>
            <person name="Xiong S."/>
            <person name="Wang X."/>
            <person name="Wei L."/>
            <person name="Li C."/>
            <person name="Ma Q."/>
            <person name="Ju M."/>
            <person name="Zhao R."/>
            <person name="Li G."/>
            <person name="Mu C."/>
            <person name="Tian Q."/>
            <person name="Mei H."/>
            <person name="Zhang T."/>
            <person name="Gao T."/>
            <person name="Zhang H."/>
        </authorList>
    </citation>
    <scope>NUCLEOTIDE SEQUENCE</scope>
    <source>
        <strain evidence="1">G01</strain>
    </source>
</reference>
<proteinExistence type="predicted"/>
<accession>A0AAW2IWJ4</accession>
<dbReference type="EMBL" id="JACGWK010001533">
    <property type="protein sequence ID" value="KAL0286519.1"/>
    <property type="molecule type" value="Genomic_DNA"/>
</dbReference>
<name>A0AAW2IWJ4_9LAMI</name>
<evidence type="ECO:0000313" key="1">
    <source>
        <dbReference type="EMBL" id="KAL0286519.1"/>
    </source>
</evidence>
<sequence>MRNSWWHFGLCPRVEPLGDSLESVMFGKLLPTISEVVGERLPLLARLRGLLLQVSPKEKGLHPLLLRLLLAGLRRSRE</sequence>
<organism evidence="1">
    <name type="scientific">Sesamum angustifolium</name>
    <dbReference type="NCBI Taxonomy" id="2727405"/>
    <lineage>
        <taxon>Eukaryota</taxon>
        <taxon>Viridiplantae</taxon>
        <taxon>Streptophyta</taxon>
        <taxon>Embryophyta</taxon>
        <taxon>Tracheophyta</taxon>
        <taxon>Spermatophyta</taxon>
        <taxon>Magnoliopsida</taxon>
        <taxon>eudicotyledons</taxon>
        <taxon>Gunneridae</taxon>
        <taxon>Pentapetalae</taxon>
        <taxon>asterids</taxon>
        <taxon>lamiids</taxon>
        <taxon>Lamiales</taxon>
        <taxon>Pedaliaceae</taxon>
        <taxon>Sesamum</taxon>
    </lineage>
</organism>
<comment type="caution">
    <text evidence="1">The sequence shown here is derived from an EMBL/GenBank/DDBJ whole genome shotgun (WGS) entry which is preliminary data.</text>
</comment>